<dbReference type="KEGG" id="mefw:F1737_08345"/>
<dbReference type="EMBL" id="CP043875">
    <property type="protein sequence ID" value="WOF16696.1"/>
    <property type="molecule type" value="Genomic_DNA"/>
</dbReference>
<accession>A0AA97I4T4</accession>
<evidence type="ECO:0000313" key="2">
    <source>
        <dbReference type="EMBL" id="WOF16696.1"/>
    </source>
</evidence>
<dbReference type="AlphaFoldDB" id="A0AA97I4T4"/>
<dbReference type="GeneID" id="85230166"/>
<dbReference type="RefSeq" id="WP_317136122.1">
    <property type="nucleotide sequence ID" value="NZ_CP043875.1"/>
</dbReference>
<gene>
    <name evidence="2" type="ORF">F1737_08345</name>
</gene>
<evidence type="ECO:0000256" key="1">
    <source>
        <dbReference type="SAM" id="MobiDB-lite"/>
    </source>
</evidence>
<protein>
    <submittedName>
        <fullName evidence="2">Uncharacterized protein</fullName>
    </submittedName>
</protein>
<feature type="region of interest" description="Disordered" evidence="1">
    <location>
        <begin position="1"/>
        <end position="32"/>
    </location>
</feature>
<reference evidence="2 3" key="1">
    <citation type="submission" date="2019-09" db="EMBL/GenBank/DDBJ databases">
        <title>The complete genome of Methanoplanus sp. FWC-SCC4.</title>
        <authorList>
            <person name="Chen S.-C."/>
            <person name="Zhou Y.-Z."/>
            <person name="Lai M.-C."/>
        </authorList>
    </citation>
    <scope>NUCLEOTIDE SEQUENCE [LARGE SCALE GENOMIC DNA]</scope>
    <source>
        <strain evidence="2 3">FWC-SCC4</strain>
    </source>
</reference>
<organism evidence="2 3">
    <name type="scientific">Methanochimaera problematica</name>
    <dbReference type="NCBI Taxonomy" id="2609417"/>
    <lineage>
        <taxon>Archaea</taxon>
        <taxon>Methanobacteriati</taxon>
        <taxon>Methanobacteriota</taxon>
        <taxon>Stenosarchaea group</taxon>
        <taxon>Methanomicrobia</taxon>
        <taxon>Methanomicrobiales</taxon>
        <taxon>Methanomicrobiaceae</taxon>
        <taxon>Methanochimaera</taxon>
    </lineage>
</organism>
<sequence length="117" mass="14634">MTKKRHQKKKNYHKYKNSSNLSESHTQHKKFKYPENKLKNKGIFARIRMQICKKYRRWIPVEPDEIPEKIVLMAQRKRDLRLKEEYVKDKNFIYKIYYNKTGHSQHRIKYYKKKICE</sequence>
<proteinExistence type="predicted"/>
<evidence type="ECO:0000313" key="3">
    <source>
        <dbReference type="Proteomes" id="UP001301797"/>
    </source>
</evidence>
<feature type="compositionally biased region" description="Basic residues" evidence="1">
    <location>
        <begin position="1"/>
        <end position="16"/>
    </location>
</feature>
<dbReference type="Proteomes" id="UP001301797">
    <property type="component" value="Chromosome"/>
</dbReference>
<name>A0AA97I4T4_9EURY</name>
<keyword evidence="3" id="KW-1185">Reference proteome</keyword>